<feature type="domain" description="CBS" evidence="2">
    <location>
        <begin position="224"/>
        <end position="287"/>
    </location>
</feature>
<dbReference type="Proteomes" id="UP000007881">
    <property type="component" value="Chromosome"/>
</dbReference>
<organism evidence="4 5">
    <name type="scientific">Phycisphaera mikurensis (strain NBRC 102666 / KCTC 22515 / FYK2301M01)</name>
    <dbReference type="NCBI Taxonomy" id="1142394"/>
    <lineage>
        <taxon>Bacteria</taxon>
        <taxon>Pseudomonadati</taxon>
        <taxon>Planctomycetota</taxon>
        <taxon>Phycisphaerae</taxon>
        <taxon>Phycisphaerales</taxon>
        <taxon>Phycisphaeraceae</taxon>
        <taxon>Phycisphaera</taxon>
    </lineage>
</organism>
<gene>
    <name evidence="4" type="ordered locus">PSMK_25700</name>
</gene>
<evidence type="ECO:0000313" key="4">
    <source>
        <dbReference type="EMBL" id="BAM04729.1"/>
    </source>
</evidence>
<evidence type="ECO:0000256" key="1">
    <source>
        <dbReference type="PROSITE-ProRule" id="PRU00703"/>
    </source>
</evidence>
<dbReference type="HOGENOM" id="CLU_040681_13_1_0"/>
<feature type="domain" description="SIS" evidence="3">
    <location>
        <begin position="47"/>
        <end position="192"/>
    </location>
</feature>
<dbReference type="PROSITE" id="PS51371">
    <property type="entry name" value="CBS"/>
    <property type="match status" value="2"/>
</dbReference>
<dbReference type="STRING" id="1142394.PSMK_25700"/>
<evidence type="ECO:0000259" key="2">
    <source>
        <dbReference type="PROSITE" id="PS51371"/>
    </source>
</evidence>
<proteinExistence type="predicted"/>
<dbReference type="CDD" id="cd05014">
    <property type="entry name" value="SIS_Kpsf"/>
    <property type="match status" value="1"/>
</dbReference>
<dbReference type="InterPro" id="IPR001347">
    <property type="entry name" value="SIS_dom"/>
</dbReference>
<dbReference type="KEGG" id="phm:PSMK_25700"/>
<dbReference type="PROSITE" id="PS51464">
    <property type="entry name" value="SIS"/>
    <property type="match status" value="1"/>
</dbReference>
<dbReference type="Pfam" id="PF01380">
    <property type="entry name" value="SIS"/>
    <property type="match status" value="1"/>
</dbReference>
<accession>I0IHJ1</accession>
<protein>
    <submittedName>
        <fullName evidence="4">KpsF/GutQ family protein</fullName>
    </submittedName>
</protein>
<dbReference type="PANTHER" id="PTHR42745:SF1">
    <property type="entry name" value="ARABINOSE 5-PHOSPHATE ISOMERASE KDSD"/>
    <property type="match status" value="1"/>
</dbReference>
<dbReference type="eggNOG" id="COG0517">
    <property type="taxonomic scope" value="Bacteria"/>
</dbReference>
<dbReference type="InterPro" id="IPR046348">
    <property type="entry name" value="SIS_dom_sf"/>
</dbReference>
<sequence length="355" mass="35447">MAPTAPQPDAAADPADRDTLALARRVLDAEADAVRGVEPGAAFAAAVSALLAAGESGGVLLVAGVGKSGQIAAKLSATFASTGTPSHPLDPVEAFHGGLGRVRPGDAALLLSHSGDTAEVVALAERLADAGTPIVSITGGRGGELAALSDHALSIGRVVEAPPLGLAPTASTAATLALGDALALCCAARRGFGERDFHRFHGGGGLGRLMTPVAEALRFRCGGASANLAAVPADATVRAGFDAAAAAAGAAGVRRAGALVVVGPDGRLVGVFTDGDLRRLVFRGGDGDPLSRPLAAVMTRDPKHLGPGATMRDAAELVRRLRIDEVPVVDGDNRPIGLLDIQDLVAFRLVDRGGG</sequence>
<reference evidence="4 5" key="1">
    <citation type="submission" date="2012-02" db="EMBL/GenBank/DDBJ databases">
        <title>Complete genome sequence of Phycisphaera mikurensis NBRC 102666.</title>
        <authorList>
            <person name="Ankai A."/>
            <person name="Hosoyama A."/>
            <person name="Terui Y."/>
            <person name="Sekine M."/>
            <person name="Fukai R."/>
            <person name="Kato Y."/>
            <person name="Nakamura S."/>
            <person name="Yamada-Narita S."/>
            <person name="Kawakoshi A."/>
            <person name="Fukunaga Y."/>
            <person name="Yamazaki S."/>
            <person name="Fujita N."/>
        </authorList>
    </citation>
    <scope>NUCLEOTIDE SEQUENCE [LARGE SCALE GENOMIC DNA]</scope>
    <source>
        <strain evidence="5">NBRC 102666 / KCTC 22515 / FYK2301M01</strain>
    </source>
</reference>
<dbReference type="InterPro" id="IPR050986">
    <property type="entry name" value="GutQ/KpsF_isomerases"/>
</dbReference>
<feature type="domain" description="CBS" evidence="2">
    <location>
        <begin position="298"/>
        <end position="355"/>
    </location>
</feature>
<dbReference type="SUPFAM" id="SSF53697">
    <property type="entry name" value="SIS domain"/>
    <property type="match status" value="1"/>
</dbReference>
<name>I0IHJ1_PHYMF</name>
<dbReference type="AlphaFoldDB" id="I0IHJ1"/>
<dbReference type="GO" id="GO:1901135">
    <property type="term" value="P:carbohydrate derivative metabolic process"/>
    <property type="evidence" value="ECO:0007669"/>
    <property type="project" value="InterPro"/>
</dbReference>
<dbReference type="InterPro" id="IPR046342">
    <property type="entry name" value="CBS_dom_sf"/>
</dbReference>
<dbReference type="Gene3D" id="3.40.50.10490">
    <property type="entry name" value="Glucose-6-phosphate isomerase like protein, domain 1"/>
    <property type="match status" value="1"/>
</dbReference>
<dbReference type="InterPro" id="IPR035474">
    <property type="entry name" value="SIS_Kpsf"/>
</dbReference>
<dbReference type="RefSeq" id="WP_014437942.1">
    <property type="nucleotide sequence ID" value="NC_017080.1"/>
</dbReference>
<dbReference type="GO" id="GO:0097367">
    <property type="term" value="F:carbohydrate derivative binding"/>
    <property type="evidence" value="ECO:0007669"/>
    <property type="project" value="InterPro"/>
</dbReference>
<dbReference type="OrthoDB" id="9762536at2"/>
<dbReference type="InterPro" id="IPR000644">
    <property type="entry name" value="CBS_dom"/>
</dbReference>
<evidence type="ECO:0000259" key="3">
    <source>
        <dbReference type="PROSITE" id="PS51464"/>
    </source>
</evidence>
<dbReference type="eggNOG" id="COG0794">
    <property type="taxonomic scope" value="Bacteria"/>
</dbReference>
<keyword evidence="5" id="KW-1185">Reference proteome</keyword>
<keyword evidence="1" id="KW-0129">CBS domain</keyword>
<dbReference type="SMART" id="SM00116">
    <property type="entry name" value="CBS"/>
    <property type="match status" value="2"/>
</dbReference>
<dbReference type="Pfam" id="PF00571">
    <property type="entry name" value="CBS"/>
    <property type="match status" value="2"/>
</dbReference>
<dbReference type="Gene3D" id="3.10.580.10">
    <property type="entry name" value="CBS-domain"/>
    <property type="match status" value="1"/>
</dbReference>
<evidence type="ECO:0000313" key="5">
    <source>
        <dbReference type="Proteomes" id="UP000007881"/>
    </source>
</evidence>
<dbReference type="PANTHER" id="PTHR42745">
    <property type="match status" value="1"/>
</dbReference>
<dbReference type="EMBL" id="AP012338">
    <property type="protein sequence ID" value="BAM04729.1"/>
    <property type="molecule type" value="Genomic_DNA"/>
</dbReference>